<name>A0A242NIH8_9GAMM</name>
<comment type="caution">
    <text evidence="1">The sequence shown here is derived from an EMBL/GenBank/DDBJ whole genome shotgun (WGS) entry which is preliminary data.</text>
</comment>
<dbReference type="OrthoDB" id="7065466at2"/>
<evidence type="ECO:0000313" key="4">
    <source>
        <dbReference type="Proteomes" id="UP000194977"/>
    </source>
</evidence>
<sequence>MRNLLISLLLIISFPALSSIYAYKGYIADNPIMLYLESSLNEVNKNQVNKGFWVYQNDPEQQLNVLSAECEFIRSCTEDDHPTSLVLYDNQDIYLDNILHKIKVKDSSHYFKFINMHIEQADDQKFLPETLTGYWFDGKNNQQYSVVLQKQFVINDQPNTEFNQIELLQLESLDKLYFTAVLLKQKNDKIKLVGINVYNKKNHKLLQHIQNLNYSYNKFNSIIMQDINFDGEPDLAIKKYHFNARSGDNYDYYLNDNGKFKATNLWGSDIYFNNKDKSATGTKRCYDYDEYEQKIIIQIDSVYHYRNKHYIHKKNQCQTHYFNTNVIRQCTENEYNACLLKRNNIIFENPHYIGEDNIYHKNMAWDRGKLVDGVIYDD</sequence>
<protein>
    <submittedName>
        <fullName evidence="1">Uncharacterized protein</fullName>
    </submittedName>
</protein>
<dbReference type="RefSeq" id="WP_086271990.1">
    <property type="nucleotide sequence ID" value="NZ_MZNE01000007.1"/>
</dbReference>
<reference evidence="3 4" key="1">
    <citation type="submission" date="2017-03" db="EMBL/GenBank/DDBJ databases">
        <title>Comparative genomics of honeybee gut symbionts reveal geographically distinct and subgroup specific antibiotic resistance.</title>
        <authorList>
            <person name="Ludvigsen J."/>
            <person name="Porcellato D."/>
            <person name="Labee-Lund T.M."/>
            <person name="Amdam G.V."/>
            <person name="Rudi K."/>
        </authorList>
    </citation>
    <scope>NUCLEOTIDE SEQUENCE [LARGE SCALE GENOMIC DNA]</scope>
    <source>
        <strain evidence="1 4">A-7-12</strain>
        <strain evidence="2 3">A-9-12</strain>
    </source>
</reference>
<evidence type="ECO:0000313" key="1">
    <source>
        <dbReference type="EMBL" id="OTQ00079.1"/>
    </source>
</evidence>
<evidence type="ECO:0000313" key="3">
    <source>
        <dbReference type="Proteomes" id="UP000194800"/>
    </source>
</evidence>
<dbReference type="EMBL" id="NART01000049">
    <property type="protein sequence ID" value="OTQ09222.1"/>
    <property type="molecule type" value="Genomic_DNA"/>
</dbReference>
<proteinExistence type="predicted"/>
<accession>A0A242NIH8</accession>
<evidence type="ECO:0000313" key="2">
    <source>
        <dbReference type="EMBL" id="OTQ09222.1"/>
    </source>
</evidence>
<dbReference type="EMBL" id="NARP01000011">
    <property type="protein sequence ID" value="OTQ00079.1"/>
    <property type="molecule type" value="Genomic_DNA"/>
</dbReference>
<dbReference type="AlphaFoldDB" id="A0A242NIH8"/>
<keyword evidence="3" id="KW-1185">Reference proteome</keyword>
<gene>
    <name evidence="2" type="ORF">B6C91_09915</name>
    <name evidence="1" type="ORF">B6D08_05165</name>
</gene>
<organism evidence="1 4">
    <name type="scientific">Gilliamella apicola</name>
    <dbReference type="NCBI Taxonomy" id="1196095"/>
    <lineage>
        <taxon>Bacteria</taxon>
        <taxon>Pseudomonadati</taxon>
        <taxon>Pseudomonadota</taxon>
        <taxon>Gammaproteobacteria</taxon>
        <taxon>Orbales</taxon>
        <taxon>Orbaceae</taxon>
        <taxon>Gilliamella</taxon>
    </lineage>
</organism>
<dbReference type="Proteomes" id="UP000194800">
    <property type="component" value="Unassembled WGS sequence"/>
</dbReference>
<dbReference type="Proteomes" id="UP000194977">
    <property type="component" value="Unassembled WGS sequence"/>
</dbReference>